<gene>
    <name evidence="1" type="primary">OSJNBb0041J06.128</name>
</gene>
<protein>
    <submittedName>
        <fullName evidence="1">Uncharacterized protein</fullName>
    </submittedName>
</protein>
<dbReference type="AlphaFoldDB" id="Q69RR2"/>
<dbReference type="Proteomes" id="UP000000763">
    <property type="component" value="Chromosome 7"/>
</dbReference>
<evidence type="ECO:0000313" key="2">
    <source>
        <dbReference type="Proteomes" id="UP000000763"/>
    </source>
</evidence>
<name>Q69RR2_ORYSJ</name>
<sequence>MEWGPCFHGVPMSNLGTQSLVSFVRKNWVSESLGGGCRARHQHRRGTSGYDADEEAMATADLAPCPTSRRIRRI</sequence>
<organism evidence="1 2">
    <name type="scientific">Oryza sativa subsp. japonica</name>
    <name type="common">Rice</name>
    <dbReference type="NCBI Taxonomy" id="39947"/>
    <lineage>
        <taxon>Eukaryota</taxon>
        <taxon>Viridiplantae</taxon>
        <taxon>Streptophyta</taxon>
        <taxon>Embryophyta</taxon>
        <taxon>Tracheophyta</taxon>
        <taxon>Spermatophyta</taxon>
        <taxon>Magnoliopsida</taxon>
        <taxon>Liliopsida</taxon>
        <taxon>Poales</taxon>
        <taxon>Poaceae</taxon>
        <taxon>BOP clade</taxon>
        <taxon>Oryzoideae</taxon>
        <taxon>Oryzeae</taxon>
        <taxon>Oryzinae</taxon>
        <taxon>Oryza</taxon>
        <taxon>Oryza sativa</taxon>
    </lineage>
</organism>
<reference evidence="2" key="1">
    <citation type="journal article" date="2005" name="Nature">
        <title>The map-based sequence of the rice genome.</title>
        <authorList>
            <consortium name="International rice genome sequencing project (IRGSP)"/>
            <person name="Matsumoto T."/>
            <person name="Wu J."/>
            <person name="Kanamori H."/>
            <person name="Katayose Y."/>
            <person name="Fujisawa M."/>
            <person name="Namiki N."/>
            <person name="Mizuno H."/>
            <person name="Yamamoto K."/>
            <person name="Antonio B.A."/>
            <person name="Baba T."/>
            <person name="Sakata K."/>
            <person name="Nagamura Y."/>
            <person name="Aoki H."/>
            <person name="Arikawa K."/>
            <person name="Arita K."/>
            <person name="Bito T."/>
            <person name="Chiden Y."/>
            <person name="Fujitsuka N."/>
            <person name="Fukunaka R."/>
            <person name="Hamada M."/>
            <person name="Harada C."/>
            <person name="Hayashi A."/>
            <person name="Hijishita S."/>
            <person name="Honda M."/>
            <person name="Hosokawa S."/>
            <person name="Ichikawa Y."/>
            <person name="Idonuma A."/>
            <person name="Iijima M."/>
            <person name="Ikeda M."/>
            <person name="Ikeno M."/>
            <person name="Ito K."/>
            <person name="Ito S."/>
            <person name="Ito T."/>
            <person name="Ito Y."/>
            <person name="Ito Y."/>
            <person name="Iwabuchi A."/>
            <person name="Kamiya K."/>
            <person name="Karasawa W."/>
            <person name="Kurita K."/>
            <person name="Katagiri S."/>
            <person name="Kikuta A."/>
            <person name="Kobayashi H."/>
            <person name="Kobayashi N."/>
            <person name="Machita K."/>
            <person name="Maehara T."/>
            <person name="Masukawa M."/>
            <person name="Mizubayashi T."/>
            <person name="Mukai Y."/>
            <person name="Nagasaki H."/>
            <person name="Nagata Y."/>
            <person name="Naito S."/>
            <person name="Nakashima M."/>
            <person name="Nakama Y."/>
            <person name="Nakamichi Y."/>
            <person name="Nakamura M."/>
            <person name="Meguro A."/>
            <person name="Negishi M."/>
            <person name="Ohta I."/>
            <person name="Ohta T."/>
            <person name="Okamoto M."/>
            <person name="Ono N."/>
            <person name="Saji S."/>
            <person name="Sakaguchi M."/>
            <person name="Sakai K."/>
            <person name="Shibata M."/>
            <person name="Shimokawa T."/>
            <person name="Song J."/>
            <person name="Takazaki Y."/>
            <person name="Terasawa K."/>
            <person name="Tsugane M."/>
            <person name="Tsuji K."/>
            <person name="Ueda S."/>
            <person name="Waki K."/>
            <person name="Yamagata H."/>
            <person name="Yamamoto M."/>
            <person name="Yamamoto S."/>
            <person name="Yamane H."/>
            <person name="Yoshiki S."/>
            <person name="Yoshihara R."/>
            <person name="Yukawa K."/>
            <person name="Zhong H."/>
            <person name="Yano M."/>
            <person name="Yuan Q."/>
            <person name="Ouyang S."/>
            <person name="Liu J."/>
            <person name="Jones K.M."/>
            <person name="Gansberger K."/>
            <person name="Moffat K."/>
            <person name="Hill J."/>
            <person name="Bera J."/>
            <person name="Fadrosh D."/>
            <person name="Jin S."/>
            <person name="Johri S."/>
            <person name="Kim M."/>
            <person name="Overton L."/>
            <person name="Reardon M."/>
            <person name="Tsitrin T."/>
            <person name="Vuong H."/>
            <person name="Weaver B."/>
            <person name="Ciecko A."/>
            <person name="Tallon L."/>
            <person name="Jackson J."/>
            <person name="Pai G."/>
            <person name="Aken S.V."/>
            <person name="Utterback T."/>
            <person name="Reidmuller S."/>
            <person name="Feldblyum T."/>
            <person name="Hsiao J."/>
            <person name="Zismann V."/>
            <person name="Iobst S."/>
            <person name="de Vazeille A.R."/>
            <person name="Buell C.R."/>
            <person name="Ying K."/>
            <person name="Li Y."/>
            <person name="Lu T."/>
            <person name="Huang Y."/>
            <person name="Zhao Q."/>
            <person name="Feng Q."/>
            <person name="Zhang L."/>
            <person name="Zhu J."/>
            <person name="Weng Q."/>
            <person name="Mu J."/>
            <person name="Lu Y."/>
            <person name="Fan D."/>
            <person name="Liu Y."/>
            <person name="Guan J."/>
            <person name="Zhang Y."/>
            <person name="Yu S."/>
            <person name="Liu X."/>
            <person name="Zhang Y."/>
            <person name="Hong G."/>
            <person name="Han B."/>
            <person name="Choisne N."/>
            <person name="Demange N."/>
            <person name="Orjeda G."/>
            <person name="Samain S."/>
            <person name="Cattolico L."/>
            <person name="Pelletier E."/>
            <person name="Couloux A."/>
            <person name="Segurens B."/>
            <person name="Wincker P."/>
            <person name="D'Hont A."/>
            <person name="Scarpelli C."/>
            <person name="Weissenbach J."/>
            <person name="Salanoubat M."/>
            <person name="Quetier F."/>
            <person name="Yu Y."/>
            <person name="Kim H.R."/>
            <person name="Rambo T."/>
            <person name="Currie J."/>
            <person name="Collura K."/>
            <person name="Luo M."/>
            <person name="Yang T."/>
            <person name="Ammiraju J.S.S."/>
            <person name="Engler F."/>
            <person name="Soderlund C."/>
            <person name="Wing R.A."/>
            <person name="Palmer L.E."/>
            <person name="de la Bastide M."/>
            <person name="Spiegel L."/>
            <person name="Nascimento L."/>
            <person name="Zutavern T."/>
            <person name="O'Shaughnessy A."/>
            <person name="Dike S."/>
            <person name="Dedhia N."/>
            <person name="Preston R."/>
            <person name="Balija V."/>
            <person name="McCombie W.R."/>
            <person name="Chow T."/>
            <person name="Chen H."/>
            <person name="Chung M."/>
            <person name="Chen C."/>
            <person name="Shaw J."/>
            <person name="Wu H."/>
            <person name="Hsiao K."/>
            <person name="Chao Y."/>
            <person name="Chu M."/>
            <person name="Cheng C."/>
            <person name="Hour A."/>
            <person name="Lee P."/>
            <person name="Lin S."/>
            <person name="Lin Y."/>
            <person name="Liou J."/>
            <person name="Liu S."/>
            <person name="Hsing Y."/>
            <person name="Raghuvanshi S."/>
            <person name="Mohanty A."/>
            <person name="Bharti A.K."/>
            <person name="Gaur A."/>
            <person name="Gupta V."/>
            <person name="Kumar D."/>
            <person name="Ravi V."/>
            <person name="Vij S."/>
            <person name="Kapur A."/>
            <person name="Khurana P."/>
            <person name="Khurana P."/>
            <person name="Khurana J.P."/>
            <person name="Tyagi A.K."/>
            <person name="Gaikwad K."/>
            <person name="Singh A."/>
            <person name="Dalal V."/>
            <person name="Srivastava S."/>
            <person name="Dixit A."/>
            <person name="Pal A.K."/>
            <person name="Ghazi I.A."/>
            <person name="Yadav M."/>
            <person name="Pandit A."/>
            <person name="Bhargava A."/>
            <person name="Sureshbabu K."/>
            <person name="Batra K."/>
            <person name="Sharma T.R."/>
            <person name="Mohapatra T."/>
            <person name="Singh N.K."/>
            <person name="Messing J."/>
            <person name="Nelson A.B."/>
            <person name="Fuks G."/>
            <person name="Kavchok S."/>
            <person name="Keizer G."/>
            <person name="Linton E."/>
            <person name="Llaca V."/>
            <person name="Song R."/>
            <person name="Tanyolac B."/>
            <person name="Young S."/>
            <person name="Ho-Il K."/>
            <person name="Hahn J.H."/>
            <person name="Sangsakoo G."/>
            <person name="Vanavichit A."/>
            <person name="de Mattos Luiz.A.T."/>
            <person name="Zimmer P.D."/>
            <person name="Malone G."/>
            <person name="Dellagostin O."/>
            <person name="de Oliveira A.C."/>
            <person name="Bevan M."/>
            <person name="Bancroft I."/>
            <person name="Minx P."/>
            <person name="Cordum H."/>
            <person name="Wilson R."/>
            <person name="Cheng Z."/>
            <person name="Jin W."/>
            <person name="Jiang J."/>
            <person name="Leong S.A."/>
            <person name="Iwama H."/>
            <person name="Gojobori T."/>
            <person name="Itoh T."/>
            <person name="Niimura Y."/>
            <person name="Fujii Y."/>
            <person name="Habara T."/>
            <person name="Sakai H."/>
            <person name="Sato Y."/>
            <person name="Wilson G."/>
            <person name="Kumar K."/>
            <person name="McCouch S."/>
            <person name="Juretic N."/>
            <person name="Hoen D."/>
            <person name="Wright S."/>
            <person name="Bruskiewich R."/>
            <person name="Bureau T."/>
            <person name="Miyao A."/>
            <person name="Hirochika H."/>
            <person name="Nishikawa T."/>
            <person name="Kadowaki K."/>
            <person name="Sugiura M."/>
            <person name="Burr B."/>
            <person name="Sasaki T."/>
        </authorList>
    </citation>
    <scope>NUCLEOTIDE SEQUENCE [LARGE SCALE GENOMIC DNA]</scope>
    <source>
        <strain evidence="2">cv. Nipponbare</strain>
    </source>
</reference>
<dbReference type="EMBL" id="AP005176">
    <property type="protein sequence ID" value="BAD31033.1"/>
    <property type="molecule type" value="Genomic_DNA"/>
</dbReference>
<accession>Q69RR2</accession>
<evidence type="ECO:0000313" key="1">
    <source>
        <dbReference type="EMBL" id="BAD31033.1"/>
    </source>
</evidence>
<proteinExistence type="predicted"/>
<reference evidence="2" key="2">
    <citation type="journal article" date="2008" name="Nucleic Acids Res.">
        <title>The rice annotation project database (RAP-DB): 2008 update.</title>
        <authorList>
            <consortium name="The rice annotation project (RAP)"/>
        </authorList>
    </citation>
    <scope>GENOME REANNOTATION</scope>
    <source>
        <strain evidence="2">cv. Nipponbare</strain>
    </source>
</reference>